<evidence type="ECO:0000313" key="8">
    <source>
        <dbReference type="EMBL" id="GBF99411.1"/>
    </source>
</evidence>
<feature type="compositionally biased region" description="Acidic residues" evidence="6">
    <location>
        <begin position="144"/>
        <end position="154"/>
    </location>
</feature>
<reference evidence="8 9" key="1">
    <citation type="journal article" date="2018" name="Sci. Rep.">
        <title>Raphidocelis subcapitata (=Pseudokirchneriella subcapitata) provides an insight into genome evolution and environmental adaptations in the Sphaeropleales.</title>
        <authorList>
            <person name="Suzuki S."/>
            <person name="Yamaguchi H."/>
            <person name="Nakajima N."/>
            <person name="Kawachi M."/>
        </authorList>
    </citation>
    <scope>NUCLEOTIDE SEQUENCE [LARGE SCALE GENOMIC DNA]</scope>
    <source>
        <strain evidence="8 9">NIES-35</strain>
    </source>
</reference>
<dbReference type="AlphaFoldDB" id="A0A2V0PHX3"/>
<dbReference type="InParanoid" id="A0A2V0PHX3"/>
<dbReference type="InterPro" id="IPR016177">
    <property type="entry name" value="DNA-bd_dom_sf"/>
</dbReference>
<keyword evidence="4" id="KW-0804">Transcription</keyword>
<proteinExistence type="predicted"/>
<dbReference type="InterPro" id="IPR001471">
    <property type="entry name" value="AP2/ERF_dom"/>
</dbReference>
<feature type="compositionally biased region" description="Acidic residues" evidence="6">
    <location>
        <begin position="113"/>
        <end position="130"/>
    </location>
</feature>
<protein>
    <recommendedName>
        <fullName evidence="7">AP2/ERF domain-containing protein</fullName>
    </recommendedName>
</protein>
<feature type="region of interest" description="Disordered" evidence="6">
    <location>
        <begin position="95"/>
        <end position="177"/>
    </location>
</feature>
<keyword evidence="3" id="KW-0238">DNA-binding</keyword>
<name>A0A2V0PHX3_9CHLO</name>
<evidence type="ECO:0000256" key="3">
    <source>
        <dbReference type="ARBA" id="ARBA00023125"/>
    </source>
</evidence>
<evidence type="ECO:0000256" key="1">
    <source>
        <dbReference type="ARBA" id="ARBA00004123"/>
    </source>
</evidence>
<dbReference type="Proteomes" id="UP000247498">
    <property type="component" value="Unassembled WGS sequence"/>
</dbReference>
<feature type="compositionally biased region" description="Low complexity" evidence="6">
    <location>
        <begin position="162"/>
        <end position="177"/>
    </location>
</feature>
<evidence type="ECO:0000259" key="7">
    <source>
        <dbReference type="PROSITE" id="PS51032"/>
    </source>
</evidence>
<dbReference type="GO" id="GO:0005634">
    <property type="term" value="C:nucleus"/>
    <property type="evidence" value="ECO:0007669"/>
    <property type="project" value="UniProtKB-SubCell"/>
</dbReference>
<dbReference type="InterPro" id="IPR036955">
    <property type="entry name" value="AP2/ERF_dom_sf"/>
</dbReference>
<evidence type="ECO:0000313" key="9">
    <source>
        <dbReference type="Proteomes" id="UP000247498"/>
    </source>
</evidence>
<organism evidence="8 9">
    <name type="scientific">Raphidocelis subcapitata</name>
    <dbReference type="NCBI Taxonomy" id="307507"/>
    <lineage>
        <taxon>Eukaryota</taxon>
        <taxon>Viridiplantae</taxon>
        <taxon>Chlorophyta</taxon>
        <taxon>core chlorophytes</taxon>
        <taxon>Chlorophyceae</taxon>
        <taxon>CS clade</taxon>
        <taxon>Sphaeropleales</taxon>
        <taxon>Selenastraceae</taxon>
        <taxon>Raphidocelis</taxon>
    </lineage>
</organism>
<dbReference type="GO" id="GO:0003677">
    <property type="term" value="F:DNA binding"/>
    <property type="evidence" value="ECO:0007669"/>
    <property type="project" value="UniProtKB-KW"/>
</dbReference>
<accession>A0A2V0PHX3</accession>
<dbReference type="PROSITE" id="PS51032">
    <property type="entry name" value="AP2_ERF"/>
    <property type="match status" value="1"/>
</dbReference>
<dbReference type="Gene3D" id="3.30.730.10">
    <property type="entry name" value="AP2/ERF domain"/>
    <property type="match status" value="1"/>
</dbReference>
<feature type="region of interest" description="Disordered" evidence="6">
    <location>
        <begin position="259"/>
        <end position="292"/>
    </location>
</feature>
<comment type="caution">
    <text evidence="8">The sequence shown here is derived from an EMBL/GenBank/DDBJ whole genome shotgun (WGS) entry which is preliminary data.</text>
</comment>
<dbReference type="STRING" id="307507.A0A2V0PHX3"/>
<evidence type="ECO:0000256" key="5">
    <source>
        <dbReference type="ARBA" id="ARBA00023242"/>
    </source>
</evidence>
<sequence>MGKRVAKRKRPAPASRYKGLAWDKHEMCWRVRVSLMGKQHHLGRHNDELFAAQVYDCAALLLFGEAGAVNFGAEQAKQWLPRLLSEDCPGLRAIQELGRRSRKRPAPPRTPGEDGDDAGGGDDYGYDDGGGEGGGGGDGSATGGEEEDSDDDDTGAGRDGGAAHAPGLAFGPGGAPCQAAKRARTAAAAAAGIAHTTPLGGPTGGYRLLAGLHSLTAGGMMAGGCAGLPLPDPLEALSPRLRAAGAAAGAGAGPAGLSPRWLLQLPPLAPQPPRDDNNSGDSSGSPTAVYCSAMQVPPPPLLPFRRVATVPAAGPAPPRCPQLQLLGGPGGPHMVPVQPADRASTALLADCQDILARLPGPPLFQPQRPFAPPLVAPLAAALAAAQRREDAAGCCAAPPAPSPASGSGMRGLPPLPSALATLGAGSAGAADGRALLQPLPVFGIGGGGAAYAAAAAGADEWGAAAAAALGGPHICPMGEHCELNGGTAPCHAAVMDIYNEWRT</sequence>
<keyword evidence="2" id="KW-0805">Transcription regulation</keyword>
<evidence type="ECO:0000256" key="4">
    <source>
        <dbReference type="ARBA" id="ARBA00023163"/>
    </source>
</evidence>
<evidence type="ECO:0000256" key="2">
    <source>
        <dbReference type="ARBA" id="ARBA00023015"/>
    </source>
</evidence>
<dbReference type="GO" id="GO:0003700">
    <property type="term" value="F:DNA-binding transcription factor activity"/>
    <property type="evidence" value="ECO:0007669"/>
    <property type="project" value="InterPro"/>
</dbReference>
<keyword evidence="9" id="KW-1185">Reference proteome</keyword>
<dbReference type="EMBL" id="BDRX01000157">
    <property type="protein sequence ID" value="GBF99411.1"/>
    <property type="molecule type" value="Genomic_DNA"/>
</dbReference>
<dbReference type="OrthoDB" id="10647423at2759"/>
<feature type="domain" description="AP2/ERF" evidence="7">
    <location>
        <begin position="1"/>
        <end position="72"/>
    </location>
</feature>
<feature type="compositionally biased region" description="Gly residues" evidence="6">
    <location>
        <begin position="131"/>
        <end position="142"/>
    </location>
</feature>
<comment type="subcellular location">
    <subcellularLocation>
        <location evidence="1">Nucleus</location>
    </subcellularLocation>
</comment>
<gene>
    <name evidence="8" type="ORF">Rsub_12243</name>
</gene>
<dbReference type="SUPFAM" id="SSF54171">
    <property type="entry name" value="DNA-binding domain"/>
    <property type="match status" value="1"/>
</dbReference>
<evidence type="ECO:0000256" key="6">
    <source>
        <dbReference type="SAM" id="MobiDB-lite"/>
    </source>
</evidence>
<keyword evidence="5" id="KW-0539">Nucleus</keyword>